<dbReference type="Pfam" id="PF14111">
    <property type="entry name" value="DUF4283"/>
    <property type="match status" value="1"/>
</dbReference>
<sequence length="100" mass="11761">MSKYIAQNWNKVSEPDIFYHEDGYYVVRFKSMGDPKEILHAGPYRINNRPSILKQWDPDFDFNKEFLTEIPLWVKFPSLPMSCWSCDSVVDALEALKLSI</sequence>
<dbReference type="InterPro" id="IPR025558">
    <property type="entry name" value="DUF4283"/>
</dbReference>
<proteinExistence type="predicted"/>
<evidence type="ECO:0000313" key="3">
    <source>
        <dbReference type="Proteomes" id="UP001371456"/>
    </source>
</evidence>
<dbReference type="Proteomes" id="UP001371456">
    <property type="component" value="Unassembled WGS sequence"/>
</dbReference>
<dbReference type="EMBL" id="JBANQN010000011">
    <property type="protein sequence ID" value="KAK6776675.1"/>
    <property type="molecule type" value="Genomic_DNA"/>
</dbReference>
<organism evidence="2 3">
    <name type="scientific">Solanum bulbocastanum</name>
    <name type="common">Wild potato</name>
    <dbReference type="NCBI Taxonomy" id="147425"/>
    <lineage>
        <taxon>Eukaryota</taxon>
        <taxon>Viridiplantae</taxon>
        <taxon>Streptophyta</taxon>
        <taxon>Embryophyta</taxon>
        <taxon>Tracheophyta</taxon>
        <taxon>Spermatophyta</taxon>
        <taxon>Magnoliopsida</taxon>
        <taxon>eudicotyledons</taxon>
        <taxon>Gunneridae</taxon>
        <taxon>Pentapetalae</taxon>
        <taxon>asterids</taxon>
        <taxon>lamiids</taxon>
        <taxon>Solanales</taxon>
        <taxon>Solanaceae</taxon>
        <taxon>Solanoideae</taxon>
        <taxon>Solaneae</taxon>
        <taxon>Solanum</taxon>
    </lineage>
</organism>
<dbReference type="PANTHER" id="PTHR33233">
    <property type="entry name" value="ENDONUCLEASE/EXONUCLEASE/PHOSPHATASE"/>
    <property type="match status" value="1"/>
</dbReference>
<dbReference type="PANTHER" id="PTHR33233:SF17">
    <property type="entry name" value="DUF4283 DOMAIN-CONTAINING PROTEIN"/>
    <property type="match status" value="1"/>
</dbReference>
<reference evidence="2 3" key="1">
    <citation type="submission" date="2024-02" db="EMBL/GenBank/DDBJ databases">
        <title>de novo genome assembly of Solanum bulbocastanum strain 11H21.</title>
        <authorList>
            <person name="Hosaka A.J."/>
        </authorList>
    </citation>
    <scope>NUCLEOTIDE SEQUENCE [LARGE SCALE GENOMIC DNA]</scope>
    <source>
        <tissue evidence="2">Young leaves</tissue>
    </source>
</reference>
<keyword evidence="3" id="KW-1185">Reference proteome</keyword>
<protein>
    <recommendedName>
        <fullName evidence="1">DUF4283 domain-containing protein</fullName>
    </recommendedName>
</protein>
<evidence type="ECO:0000259" key="1">
    <source>
        <dbReference type="Pfam" id="PF14111"/>
    </source>
</evidence>
<name>A0AAN8SVW8_SOLBU</name>
<evidence type="ECO:0000313" key="2">
    <source>
        <dbReference type="EMBL" id="KAK6776675.1"/>
    </source>
</evidence>
<gene>
    <name evidence="2" type="ORF">RDI58_027676</name>
</gene>
<comment type="caution">
    <text evidence="2">The sequence shown here is derived from an EMBL/GenBank/DDBJ whole genome shotgun (WGS) entry which is preliminary data.</text>
</comment>
<accession>A0AAN8SVW8</accession>
<dbReference type="AlphaFoldDB" id="A0AAN8SVW8"/>
<feature type="domain" description="DUF4283" evidence="1">
    <location>
        <begin position="1"/>
        <end position="63"/>
    </location>
</feature>